<dbReference type="PANTHER" id="PTHR24421:SF10">
    <property type="entry name" value="NITRATE_NITRITE SENSOR PROTEIN NARQ"/>
    <property type="match status" value="1"/>
</dbReference>
<keyword evidence="5" id="KW-0808">Transferase</keyword>
<dbReference type="InterPro" id="IPR050482">
    <property type="entry name" value="Sensor_HK_TwoCompSys"/>
</dbReference>
<evidence type="ECO:0000256" key="10">
    <source>
        <dbReference type="SAM" id="Phobius"/>
    </source>
</evidence>
<feature type="transmembrane region" description="Helical" evidence="10">
    <location>
        <begin position="148"/>
        <end position="169"/>
    </location>
</feature>
<name>A0A417XYZ8_9ACTN</name>
<evidence type="ECO:0000313" key="12">
    <source>
        <dbReference type="EMBL" id="RHW25598.1"/>
    </source>
</evidence>
<keyword evidence="13" id="KW-1185">Reference proteome</keyword>
<evidence type="ECO:0000256" key="6">
    <source>
        <dbReference type="ARBA" id="ARBA00022692"/>
    </source>
</evidence>
<dbReference type="Pfam" id="PF02518">
    <property type="entry name" value="HATPase_c"/>
    <property type="match status" value="1"/>
</dbReference>
<dbReference type="Proteomes" id="UP000283644">
    <property type="component" value="Unassembled WGS sequence"/>
</dbReference>
<evidence type="ECO:0000256" key="1">
    <source>
        <dbReference type="ARBA" id="ARBA00000085"/>
    </source>
</evidence>
<feature type="transmembrane region" description="Helical" evidence="10">
    <location>
        <begin position="116"/>
        <end position="136"/>
    </location>
</feature>
<dbReference type="OrthoDB" id="3217947at2"/>
<sequence>MVTVLGEELPWIDSVFQRAYPRIRGRYVATWLFVSGGGILFLAWPAQFLTLQPLWGPGAHDTRAFVVTMLCGVVITGVLMPWAALGPFRPIVRFLRGDPVDPADVWHAAVRQVPRVSMVSTTSYCLVGNIPLLLVVGGPRGFTLLDYLSGWLVACLITAPAGFFFVLIWEVAFRPVLREIQPLLPADFDPDKSWLTLARRSALASASAMAYTGVAVSSLVAATGDREIALAIAVLATLGSAATFGGVITALVSHSIFMRVDELKMALVRIGDGEPGVRVAVRAGDELDDAAMSLNRMAERLEADDAALRASRARLASVADGERQRMERDLRRRVLVRLQRIGAEVGEVEARLVDEPDLHKLSRRARESVAAAEVEIQRLARGVYPEELTVAGLEAALSATAERMAVPTVLRSPGVGRLDHARESAVYFCCNEALQNAAKHAGDTATATVTLAREQGRLRFEVADDGCGVESDAQGRGMDNMRDRVRAVGGDLTIAYRPGGGTTVDGWVPA</sequence>
<keyword evidence="6 10" id="KW-0812">Transmembrane</keyword>
<dbReference type="AlphaFoldDB" id="A0A417XYZ8"/>
<dbReference type="InterPro" id="IPR036890">
    <property type="entry name" value="HATPase_C_sf"/>
</dbReference>
<feature type="transmembrane region" description="Helical" evidence="10">
    <location>
        <begin position="64"/>
        <end position="85"/>
    </location>
</feature>
<evidence type="ECO:0000256" key="9">
    <source>
        <dbReference type="ARBA" id="ARBA00023012"/>
    </source>
</evidence>
<dbReference type="InterPro" id="IPR003594">
    <property type="entry name" value="HATPase_dom"/>
</dbReference>
<dbReference type="CDD" id="cd16917">
    <property type="entry name" value="HATPase_UhpB-NarQ-NarX-like"/>
    <property type="match status" value="1"/>
</dbReference>
<keyword evidence="10" id="KW-0472">Membrane</keyword>
<keyword evidence="7" id="KW-0418">Kinase</keyword>
<protein>
    <recommendedName>
        <fullName evidence="3">histidine kinase</fullName>
        <ecNumber evidence="3">2.7.13.3</ecNumber>
    </recommendedName>
</protein>
<dbReference type="EMBL" id="QXGH01000023">
    <property type="protein sequence ID" value="RHW25598.1"/>
    <property type="molecule type" value="Genomic_DNA"/>
</dbReference>
<evidence type="ECO:0000313" key="13">
    <source>
        <dbReference type="Proteomes" id="UP000283644"/>
    </source>
</evidence>
<dbReference type="Gene3D" id="3.30.565.10">
    <property type="entry name" value="Histidine kinase-like ATPase, C-terminal domain"/>
    <property type="match status" value="1"/>
</dbReference>
<keyword evidence="8 10" id="KW-1133">Transmembrane helix</keyword>
<dbReference type="GO" id="GO:0016020">
    <property type="term" value="C:membrane"/>
    <property type="evidence" value="ECO:0007669"/>
    <property type="project" value="UniProtKB-SubCell"/>
</dbReference>
<dbReference type="CDD" id="cd06225">
    <property type="entry name" value="HAMP"/>
    <property type="match status" value="1"/>
</dbReference>
<keyword evidence="4" id="KW-0597">Phosphoprotein</keyword>
<comment type="catalytic activity">
    <reaction evidence="1">
        <text>ATP + protein L-histidine = ADP + protein N-phospho-L-histidine.</text>
        <dbReference type="EC" id="2.7.13.3"/>
    </reaction>
</comment>
<dbReference type="SMART" id="SM00304">
    <property type="entry name" value="HAMP"/>
    <property type="match status" value="1"/>
</dbReference>
<dbReference type="GO" id="GO:0000160">
    <property type="term" value="P:phosphorelay signal transduction system"/>
    <property type="evidence" value="ECO:0007669"/>
    <property type="project" value="UniProtKB-KW"/>
</dbReference>
<accession>A0A417XYZ8</accession>
<dbReference type="RefSeq" id="WP_118926837.1">
    <property type="nucleotide sequence ID" value="NZ_QXGH01000023.1"/>
</dbReference>
<dbReference type="Gene3D" id="6.10.340.10">
    <property type="match status" value="1"/>
</dbReference>
<evidence type="ECO:0000256" key="3">
    <source>
        <dbReference type="ARBA" id="ARBA00012438"/>
    </source>
</evidence>
<comment type="caution">
    <text evidence="12">The sequence shown here is derived from an EMBL/GenBank/DDBJ whole genome shotgun (WGS) entry which is preliminary data.</text>
</comment>
<dbReference type="SUPFAM" id="SSF55874">
    <property type="entry name" value="ATPase domain of HSP90 chaperone/DNA topoisomerase II/histidine kinase"/>
    <property type="match status" value="1"/>
</dbReference>
<evidence type="ECO:0000256" key="2">
    <source>
        <dbReference type="ARBA" id="ARBA00004370"/>
    </source>
</evidence>
<evidence type="ECO:0000256" key="4">
    <source>
        <dbReference type="ARBA" id="ARBA00022553"/>
    </source>
</evidence>
<reference evidence="12 13" key="1">
    <citation type="submission" date="2018-09" db="EMBL/GenBank/DDBJ databases">
        <title>Genome sequencing of Nocardioides immobilis CCTCC AB 2017083 for comparison to Nocardioides silvaticus.</title>
        <authorList>
            <person name="Li C."/>
            <person name="Wang G."/>
        </authorList>
    </citation>
    <scope>NUCLEOTIDE SEQUENCE [LARGE SCALE GENOMIC DNA]</scope>
    <source>
        <strain evidence="12 13">CCTCC AB 2017083</strain>
    </source>
</reference>
<gene>
    <name evidence="12" type="ORF">D0Z08_19035</name>
</gene>
<evidence type="ECO:0000256" key="7">
    <source>
        <dbReference type="ARBA" id="ARBA00022777"/>
    </source>
</evidence>
<dbReference type="GO" id="GO:0004673">
    <property type="term" value="F:protein histidine kinase activity"/>
    <property type="evidence" value="ECO:0007669"/>
    <property type="project" value="UniProtKB-EC"/>
</dbReference>
<evidence type="ECO:0000256" key="5">
    <source>
        <dbReference type="ARBA" id="ARBA00022679"/>
    </source>
</evidence>
<keyword evidence="9" id="KW-0902">Two-component regulatory system</keyword>
<evidence type="ECO:0000256" key="8">
    <source>
        <dbReference type="ARBA" id="ARBA00022989"/>
    </source>
</evidence>
<dbReference type="PANTHER" id="PTHR24421">
    <property type="entry name" value="NITRATE/NITRITE SENSOR PROTEIN NARX-RELATED"/>
    <property type="match status" value="1"/>
</dbReference>
<dbReference type="EC" id="2.7.13.3" evidence="3"/>
<proteinExistence type="predicted"/>
<dbReference type="Pfam" id="PF00672">
    <property type="entry name" value="HAMP"/>
    <property type="match status" value="1"/>
</dbReference>
<dbReference type="InterPro" id="IPR003660">
    <property type="entry name" value="HAMP_dom"/>
</dbReference>
<evidence type="ECO:0000259" key="11">
    <source>
        <dbReference type="PROSITE" id="PS50885"/>
    </source>
</evidence>
<organism evidence="12 13">
    <name type="scientific">Nocardioides immobilis</name>
    <dbReference type="NCBI Taxonomy" id="2049295"/>
    <lineage>
        <taxon>Bacteria</taxon>
        <taxon>Bacillati</taxon>
        <taxon>Actinomycetota</taxon>
        <taxon>Actinomycetes</taxon>
        <taxon>Propionibacteriales</taxon>
        <taxon>Nocardioidaceae</taxon>
        <taxon>Nocardioides</taxon>
    </lineage>
</organism>
<feature type="domain" description="HAMP" evidence="11">
    <location>
        <begin position="254"/>
        <end position="306"/>
    </location>
</feature>
<feature type="transmembrane region" description="Helical" evidence="10">
    <location>
        <begin position="202"/>
        <end position="222"/>
    </location>
</feature>
<comment type="subcellular location">
    <subcellularLocation>
        <location evidence="2">Membrane</location>
    </subcellularLocation>
</comment>
<feature type="transmembrane region" description="Helical" evidence="10">
    <location>
        <begin position="27"/>
        <end position="44"/>
    </location>
</feature>
<feature type="transmembrane region" description="Helical" evidence="10">
    <location>
        <begin position="228"/>
        <end position="252"/>
    </location>
</feature>
<dbReference type="PROSITE" id="PS50885">
    <property type="entry name" value="HAMP"/>
    <property type="match status" value="1"/>
</dbReference>